<comment type="caution">
    <text evidence="2">The sequence shown here is derived from an EMBL/GenBank/DDBJ whole genome shotgun (WGS) entry which is preliminary data.</text>
</comment>
<dbReference type="AlphaFoldDB" id="A0A4R7HVY6"/>
<dbReference type="InterPro" id="IPR050266">
    <property type="entry name" value="AB_hydrolase_sf"/>
</dbReference>
<organism evidence="2 3">
    <name type="scientific">Ilumatobacter fluminis</name>
    <dbReference type="NCBI Taxonomy" id="467091"/>
    <lineage>
        <taxon>Bacteria</taxon>
        <taxon>Bacillati</taxon>
        <taxon>Actinomycetota</taxon>
        <taxon>Acidimicrobiia</taxon>
        <taxon>Acidimicrobiales</taxon>
        <taxon>Ilumatobacteraceae</taxon>
        <taxon>Ilumatobacter</taxon>
    </lineage>
</organism>
<dbReference type="SUPFAM" id="SSF53474">
    <property type="entry name" value="alpha/beta-Hydrolases"/>
    <property type="match status" value="1"/>
</dbReference>
<sequence length="266" mass="28502">MSRPVTAPLKANWSIVDGLPLFHRSGPVESGRPLVHVHGFGVSGSYLEPTAARLASRYPTFVPDLPGSGRSHRPARPLDIPGLARTVIAYLDAVGIERASFVGNSLGCVVLVEVAAAWPDRVDRIVLVSPAGGVNNQPLPRALRQMVTDSVREPPSLWPVAAADYLRFGVTRSWRLFADMVAYPTLDRLELLNAPTLVIGGDRDPLVDFGRASVFSGLPHVDVVRVHGAHALNYSRPDVVSALIDAHLTGSSLADPDVDVIDVPGR</sequence>
<evidence type="ECO:0000259" key="1">
    <source>
        <dbReference type="Pfam" id="PF12697"/>
    </source>
</evidence>
<proteinExistence type="predicted"/>
<dbReference type="EMBL" id="SOAU01000001">
    <property type="protein sequence ID" value="TDT15172.1"/>
    <property type="molecule type" value="Genomic_DNA"/>
</dbReference>
<dbReference type="Pfam" id="PF12697">
    <property type="entry name" value="Abhydrolase_6"/>
    <property type="match status" value="1"/>
</dbReference>
<dbReference type="GO" id="GO:0046464">
    <property type="term" value="P:acylglycerol catabolic process"/>
    <property type="evidence" value="ECO:0007669"/>
    <property type="project" value="TreeGrafter"/>
</dbReference>
<dbReference type="PRINTS" id="PR00111">
    <property type="entry name" value="ABHYDROLASE"/>
</dbReference>
<dbReference type="InterPro" id="IPR029058">
    <property type="entry name" value="AB_hydrolase_fold"/>
</dbReference>
<gene>
    <name evidence="2" type="ORF">BDK89_0735</name>
</gene>
<keyword evidence="3" id="KW-1185">Reference proteome</keyword>
<dbReference type="PANTHER" id="PTHR43798">
    <property type="entry name" value="MONOACYLGLYCEROL LIPASE"/>
    <property type="match status" value="1"/>
</dbReference>
<accession>A0A4R7HVY6</accession>
<dbReference type="GO" id="GO:0016020">
    <property type="term" value="C:membrane"/>
    <property type="evidence" value="ECO:0007669"/>
    <property type="project" value="TreeGrafter"/>
</dbReference>
<feature type="domain" description="AB hydrolase-1" evidence="1">
    <location>
        <begin position="34"/>
        <end position="242"/>
    </location>
</feature>
<dbReference type="PANTHER" id="PTHR43798:SF5">
    <property type="entry name" value="MONOACYLGLYCEROL LIPASE ABHD6"/>
    <property type="match status" value="1"/>
</dbReference>
<protein>
    <submittedName>
        <fullName evidence="2">Pimeloyl-ACP methyl ester carboxylesterase</fullName>
    </submittedName>
</protein>
<evidence type="ECO:0000313" key="2">
    <source>
        <dbReference type="EMBL" id="TDT15172.1"/>
    </source>
</evidence>
<evidence type="ECO:0000313" key="3">
    <source>
        <dbReference type="Proteomes" id="UP000294558"/>
    </source>
</evidence>
<dbReference type="RefSeq" id="WP_208293952.1">
    <property type="nucleotide sequence ID" value="NZ_SOAU01000001.1"/>
</dbReference>
<dbReference type="InterPro" id="IPR000073">
    <property type="entry name" value="AB_hydrolase_1"/>
</dbReference>
<dbReference type="Proteomes" id="UP000294558">
    <property type="component" value="Unassembled WGS sequence"/>
</dbReference>
<name>A0A4R7HVY6_9ACTN</name>
<reference evidence="2 3" key="1">
    <citation type="submission" date="2019-03" db="EMBL/GenBank/DDBJ databases">
        <title>Sequencing the genomes of 1000 actinobacteria strains.</title>
        <authorList>
            <person name="Klenk H.-P."/>
        </authorList>
    </citation>
    <scope>NUCLEOTIDE SEQUENCE [LARGE SCALE GENOMIC DNA]</scope>
    <source>
        <strain evidence="2 3">DSM 18936</strain>
    </source>
</reference>
<dbReference type="Gene3D" id="3.40.50.1820">
    <property type="entry name" value="alpha/beta hydrolase"/>
    <property type="match status" value="1"/>
</dbReference>
<dbReference type="GO" id="GO:0047372">
    <property type="term" value="F:monoacylglycerol lipase activity"/>
    <property type="evidence" value="ECO:0007669"/>
    <property type="project" value="TreeGrafter"/>
</dbReference>